<accession>A0A3N1KVL5</accession>
<dbReference type="EMBL" id="RJKX01000016">
    <property type="protein sequence ID" value="ROP83522.1"/>
    <property type="molecule type" value="Genomic_DNA"/>
</dbReference>
<evidence type="ECO:0000256" key="1">
    <source>
        <dbReference type="SAM" id="MobiDB-lite"/>
    </source>
</evidence>
<feature type="chain" id="PRO_5018080841" evidence="2">
    <location>
        <begin position="22"/>
        <end position="250"/>
    </location>
</feature>
<organism evidence="3 4">
    <name type="scientific">Stella humosa</name>
    <dbReference type="NCBI Taxonomy" id="94"/>
    <lineage>
        <taxon>Bacteria</taxon>
        <taxon>Pseudomonadati</taxon>
        <taxon>Pseudomonadota</taxon>
        <taxon>Alphaproteobacteria</taxon>
        <taxon>Rhodospirillales</taxon>
        <taxon>Stellaceae</taxon>
        <taxon>Stella</taxon>
    </lineage>
</organism>
<protein>
    <submittedName>
        <fullName evidence="3">Uncharacterized protein</fullName>
    </submittedName>
</protein>
<dbReference type="Proteomes" id="UP000278222">
    <property type="component" value="Unassembled WGS sequence"/>
</dbReference>
<feature type="compositionally biased region" description="Pro residues" evidence="1">
    <location>
        <begin position="237"/>
        <end position="250"/>
    </location>
</feature>
<reference evidence="3 4" key="1">
    <citation type="submission" date="2018-11" db="EMBL/GenBank/DDBJ databases">
        <title>Genomic Encyclopedia of Type Strains, Phase IV (KMG-IV): sequencing the most valuable type-strain genomes for metagenomic binning, comparative biology and taxonomic classification.</title>
        <authorList>
            <person name="Goeker M."/>
        </authorList>
    </citation>
    <scope>NUCLEOTIDE SEQUENCE [LARGE SCALE GENOMIC DNA]</scope>
    <source>
        <strain evidence="3 4">DSM 5900</strain>
    </source>
</reference>
<evidence type="ECO:0000256" key="2">
    <source>
        <dbReference type="SAM" id="SignalP"/>
    </source>
</evidence>
<keyword evidence="2" id="KW-0732">Signal</keyword>
<proteinExistence type="predicted"/>
<dbReference type="RefSeq" id="WP_123693176.1">
    <property type="nucleotide sequence ID" value="NZ_AP019700.1"/>
</dbReference>
<dbReference type="AlphaFoldDB" id="A0A3N1KVL5"/>
<feature type="signal peptide" evidence="2">
    <location>
        <begin position="1"/>
        <end position="21"/>
    </location>
</feature>
<name>A0A3N1KVL5_9PROT</name>
<evidence type="ECO:0000313" key="4">
    <source>
        <dbReference type="Proteomes" id="UP000278222"/>
    </source>
</evidence>
<keyword evidence="4" id="KW-1185">Reference proteome</keyword>
<feature type="region of interest" description="Disordered" evidence="1">
    <location>
        <begin position="230"/>
        <end position="250"/>
    </location>
</feature>
<gene>
    <name evidence="3" type="ORF">EDC65_4170</name>
</gene>
<sequence length="250" mass="24347">MPRFRGAAVAALALAASPAMAEPGRSALDMASRALSAGEAALPVAAPAGALSQGAPTPSWGMAPPGDGIAALFLVSSLQVAKSRLPLPSGLGMALTAYDVLDGRTSPAKALAGMLENEAIDTVFVGVQAATLWLAAKALAGGSAVAVSGVAASATTGAAAAVPALAPVAGGKLGGIAAVAPLNDFVAYGAAGLAGVATALATTALTWGYRRYEATALARTRWEGLVLGAERSLESSPPSPPTEATPLPAR</sequence>
<evidence type="ECO:0000313" key="3">
    <source>
        <dbReference type="EMBL" id="ROP83522.1"/>
    </source>
</evidence>
<comment type="caution">
    <text evidence="3">The sequence shown here is derived from an EMBL/GenBank/DDBJ whole genome shotgun (WGS) entry which is preliminary data.</text>
</comment>